<evidence type="ECO:0000256" key="8">
    <source>
        <dbReference type="RuleBase" id="RU363032"/>
    </source>
</evidence>
<evidence type="ECO:0000256" key="2">
    <source>
        <dbReference type="ARBA" id="ARBA00022448"/>
    </source>
</evidence>
<gene>
    <name evidence="10" type="ORF">GCM10007977_084090</name>
</gene>
<comment type="subcellular location">
    <subcellularLocation>
        <location evidence="1 8">Cell membrane</location>
        <topology evidence="1 8">Multi-pass membrane protein</topology>
    </subcellularLocation>
</comment>
<dbReference type="GO" id="GO:0043190">
    <property type="term" value="C:ATP-binding cassette (ABC) transporter complex"/>
    <property type="evidence" value="ECO:0007669"/>
    <property type="project" value="InterPro"/>
</dbReference>
<dbReference type="GO" id="GO:0006865">
    <property type="term" value="P:amino acid transport"/>
    <property type="evidence" value="ECO:0007669"/>
    <property type="project" value="UniProtKB-KW"/>
</dbReference>
<reference evidence="10" key="1">
    <citation type="journal article" date="2014" name="Int. J. Syst. Evol. Microbiol.">
        <title>Complete genome sequence of Corynebacterium casei LMG S-19264T (=DSM 44701T), isolated from a smear-ripened cheese.</title>
        <authorList>
            <consortium name="US DOE Joint Genome Institute (JGI-PGF)"/>
            <person name="Walter F."/>
            <person name="Albersmeier A."/>
            <person name="Kalinowski J."/>
            <person name="Ruckert C."/>
        </authorList>
    </citation>
    <scope>NUCLEOTIDE SEQUENCE</scope>
    <source>
        <strain evidence="10">JCM 19831</strain>
    </source>
</reference>
<keyword evidence="5" id="KW-0029">Amino-acid transport</keyword>
<dbReference type="Proteomes" id="UP000642070">
    <property type="component" value="Unassembled WGS sequence"/>
</dbReference>
<evidence type="ECO:0000256" key="4">
    <source>
        <dbReference type="ARBA" id="ARBA00022692"/>
    </source>
</evidence>
<dbReference type="AlphaFoldDB" id="A0A917UBH9"/>
<feature type="transmembrane region" description="Helical" evidence="8">
    <location>
        <begin position="81"/>
        <end position="100"/>
    </location>
</feature>
<dbReference type="InterPro" id="IPR043429">
    <property type="entry name" value="ArtM/GltK/GlnP/TcyL/YhdX-like"/>
</dbReference>
<feature type="transmembrane region" description="Helical" evidence="8">
    <location>
        <begin position="53"/>
        <end position="75"/>
    </location>
</feature>
<dbReference type="PANTHER" id="PTHR30614">
    <property type="entry name" value="MEMBRANE COMPONENT OF AMINO ACID ABC TRANSPORTER"/>
    <property type="match status" value="1"/>
</dbReference>
<dbReference type="CDD" id="cd06261">
    <property type="entry name" value="TM_PBP2"/>
    <property type="match status" value="1"/>
</dbReference>
<dbReference type="PROSITE" id="PS50928">
    <property type="entry name" value="ABC_TM1"/>
    <property type="match status" value="1"/>
</dbReference>
<keyword evidence="7 8" id="KW-0472">Membrane</keyword>
<evidence type="ECO:0000256" key="6">
    <source>
        <dbReference type="ARBA" id="ARBA00022989"/>
    </source>
</evidence>
<dbReference type="InterPro" id="IPR010065">
    <property type="entry name" value="AA_ABC_transptr_permease_3TM"/>
</dbReference>
<comment type="similarity">
    <text evidence="8">Belongs to the binding-protein-dependent transport system permease family.</text>
</comment>
<accession>A0A917UBH9</accession>
<dbReference type="EMBL" id="BMPI01000059">
    <property type="protein sequence ID" value="GGM69556.1"/>
    <property type="molecule type" value="Genomic_DNA"/>
</dbReference>
<feature type="transmembrane region" description="Helical" evidence="8">
    <location>
        <begin position="20"/>
        <end position="41"/>
    </location>
</feature>
<feature type="domain" description="ABC transmembrane type-1" evidence="9">
    <location>
        <begin position="13"/>
        <end position="205"/>
    </location>
</feature>
<protein>
    <submittedName>
        <fullName evidence="10">Ectoine/hydroxyectoine ABC transporter permease subunit EhuD</fullName>
    </submittedName>
</protein>
<keyword evidence="11" id="KW-1185">Reference proteome</keyword>
<dbReference type="Gene3D" id="1.10.3720.10">
    <property type="entry name" value="MetI-like"/>
    <property type="match status" value="1"/>
</dbReference>
<dbReference type="InterPro" id="IPR014341">
    <property type="entry name" value="Ectoine_EhuD"/>
</dbReference>
<evidence type="ECO:0000256" key="3">
    <source>
        <dbReference type="ARBA" id="ARBA00022475"/>
    </source>
</evidence>
<keyword evidence="2 8" id="KW-0813">Transport</keyword>
<proteinExistence type="inferred from homology"/>
<evidence type="ECO:0000256" key="1">
    <source>
        <dbReference type="ARBA" id="ARBA00004651"/>
    </source>
</evidence>
<name>A0A917UBH9_9ACTN</name>
<sequence>MDRDYLRSVLPELLDGLRITAIATGVGMVLAVVVGLLLACVQVLRVPVLRQVVAGWILFIRNTPLLVQLFFLFYVLPRYGVLIDALTLGIVALGLHFSCYTAEAFRGGFLSVPKGQWEAARTLNLSTVTTLRTVILPQAIPPVLAALGNNLISMFKDSAVLSAITVLELLGVTRKLASTSFQYTTLFTVMGAMYLALALPASFAIRAIERRISRKGARS</sequence>
<organism evidence="10 11">
    <name type="scientific">Dactylosporangium sucinum</name>
    <dbReference type="NCBI Taxonomy" id="1424081"/>
    <lineage>
        <taxon>Bacteria</taxon>
        <taxon>Bacillati</taxon>
        <taxon>Actinomycetota</taxon>
        <taxon>Actinomycetes</taxon>
        <taxon>Micromonosporales</taxon>
        <taxon>Micromonosporaceae</taxon>
        <taxon>Dactylosporangium</taxon>
    </lineage>
</organism>
<evidence type="ECO:0000313" key="11">
    <source>
        <dbReference type="Proteomes" id="UP000642070"/>
    </source>
</evidence>
<dbReference type="Pfam" id="PF00528">
    <property type="entry name" value="BPD_transp_1"/>
    <property type="match status" value="1"/>
</dbReference>
<reference evidence="10" key="2">
    <citation type="submission" date="2020-09" db="EMBL/GenBank/DDBJ databases">
        <authorList>
            <person name="Sun Q."/>
            <person name="Ohkuma M."/>
        </authorList>
    </citation>
    <scope>NUCLEOTIDE SEQUENCE</scope>
    <source>
        <strain evidence="10">JCM 19831</strain>
    </source>
</reference>
<keyword evidence="4 8" id="KW-0812">Transmembrane</keyword>
<keyword evidence="3" id="KW-1003">Cell membrane</keyword>
<keyword evidence="6 8" id="KW-1133">Transmembrane helix</keyword>
<evidence type="ECO:0000256" key="7">
    <source>
        <dbReference type="ARBA" id="ARBA00023136"/>
    </source>
</evidence>
<dbReference type="PANTHER" id="PTHR30614:SF0">
    <property type="entry name" value="L-CYSTINE TRANSPORT SYSTEM PERMEASE PROTEIN TCYL"/>
    <property type="match status" value="1"/>
</dbReference>
<dbReference type="NCBIfam" id="TIGR01726">
    <property type="entry name" value="HEQRo_perm_3TM"/>
    <property type="match status" value="1"/>
</dbReference>
<comment type="caution">
    <text evidence="10">The sequence shown here is derived from an EMBL/GenBank/DDBJ whole genome shotgun (WGS) entry which is preliminary data.</text>
</comment>
<dbReference type="InterPro" id="IPR000515">
    <property type="entry name" value="MetI-like"/>
</dbReference>
<dbReference type="RefSeq" id="WP_190255661.1">
    <property type="nucleotide sequence ID" value="NZ_BMPI01000059.1"/>
</dbReference>
<dbReference type="GO" id="GO:0022857">
    <property type="term" value="F:transmembrane transporter activity"/>
    <property type="evidence" value="ECO:0007669"/>
    <property type="project" value="InterPro"/>
</dbReference>
<dbReference type="NCBIfam" id="TIGR03003">
    <property type="entry name" value="ectoine_ehuD"/>
    <property type="match status" value="1"/>
</dbReference>
<evidence type="ECO:0000313" key="10">
    <source>
        <dbReference type="EMBL" id="GGM69556.1"/>
    </source>
</evidence>
<evidence type="ECO:0000259" key="9">
    <source>
        <dbReference type="PROSITE" id="PS50928"/>
    </source>
</evidence>
<evidence type="ECO:0000256" key="5">
    <source>
        <dbReference type="ARBA" id="ARBA00022970"/>
    </source>
</evidence>
<dbReference type="SUPFAM" id="SSF161098">
    <property type="entry name" value="MetI-like"/>
    <property type="match status" value="1"/>
</dbReference>
<feature type="transmembrane region" description="Helical" evidence="8">
    <location>
        <begin position="183"/>
        <end position="205"/>
    </location>
</feature>
<dbReference type="InterPro" id="IPR035906">
    <property type="entry name" value="MetI-like_sf"/>
</dbReference>